<gene>
    <name evidence="1" type="ORF">PhCBS80983_g03443</name>
</gene>
<dbReference type="SUPFAM" id="SSF55961">
    <property type="entry name" value="Bet v1-like"/>
    <property type="match status" value="1"/>
</dbReference>
<dbReference type="PANTHER" id="PTHR39332">
    <property type="entry name" value="BLL4707 PROTEIN"/>
    <property type="match status" value="1"/>
</dbReference>
<dbReference type="AlphaFoldDB" id="A0A507E1M7"/>
<keyword evidence="2" id="KW-1185">Reference proteome</keyword>
<dbReference type="Proteomes" id="UP000318582">
    <property type="component" value="Unassembled WGS sequence"/>
</dbReference>
<reference evidence="1 2" key="1">
    <citation type="journal article" date="2019" name="Sci. Rep.">
        <title>Comparative genomics of chytrid fungi reveal insights into the obligate biotrophic and pathogenic lifestyle of Synchytrium endobioticum.</title>
        <authorList>
            <person name="van de Vossenberg B.T.L.H."/>
            <person name="Warris S."/>
            <person name="Nguyen H.D.T."/>
            <person name="van Gent-Pelzer M.P.E."/>
            <person name="Joly D.L."/>
            <person name="van de Geest H.C."/>
            <person name="Bonants P.J.M."/>
            <person name="Smith D.S."/>
            <person name="Levesque C.A."/>
            <person name="van der Lee T.A.J."/>
        </authorList>
    </citation>
    <scope>NUCLEOTIDE SEQUENCE [LARGE SCALE GENOMIC DNA]</scope>
    <source>
        <strain evidence="1 2">CBS 809.83</strain>
    </source>
</reference>
<dbReference type="EMBL" id="QEAQ01000044">
    <property type="protein sequence ID" value="TPX57973.1"/>
    <property type="molecule type" value="Genomic_DNA"/>
</dbReference>
<dbReference type="Gene3D" id="3.30.530.20">
    <property type="match status" value="1"/>
</dbReference>
<accession>A0A507E1M7</accession>
<organism evidence="1 2">
    <name type="scientific">Powellomyces hirtus</name>
    <dbReference type="NCBI Taxonomy" id="109895"/>
    <lineage>
        <taxon>Eukaryota</taxon>
        <taxon>Fungi</taxon>
        <taxon>Fungi incertae sedis</taxon>
        <taxon>Chytridiomycota</taxon>
        <taxon>Chytridiomycota incertae sedis</taxon>
        <taxon>Chytridiomycetes</taxon>
        <taxon>Spizellomycetales</taxon>
        <taxon>Powellomycetaceae</taxon>
        <taxon>Powellomyces</taxon>
    </lineage>
</organism>
<name>A0A507E1M7_9FUNG</name>
<comment type="caution">
    <text evidence="1">The sequence shown here is derived from an EMBL/GenBank/DDBJ whole genome shotgun (WGS) entry which is preliminary data.</text>
</comment>
<dbReference type="InterPro" id="IPR023393">
    <property type="entry name" value="START-like_dom_sf"/>
</dbReference>
<evidence type="ECO:0000313" key="1">
    <source>
        <dbReference type="EMBL" id="TPX57973.1"/>
    </source>
</evidence>
<dbReference type="PANTHER" id="PTHR39332:SF7">
    <property type="entry name" value="SRPBCC FAMILY PROTEIN"/>
    <property type="match status" value="1"/>
</dbReference>
<evidence type="ECO:0000313" key="2">
    <source>
        <dbReference type="Proteomes" id="UP000318582"/>
    </source>
</evidence>
<proteinExistence type="predicted"/>
<dbReference type="CDD" id="cd07821">
    <property type="entry name" value="PYR_PYL_RCAR_like"/>
    <property type="match status" value="1"/>
</dbReference>
<sequence length="149" mass="16022">MSNSATRVLESRVFAAPIATVWAQIRPAEFAFWKSAVAAAAIEGGAAGEVGSQRKLTFIDGAVQRYQIVELSDLAFFLTYELIESTPAVASSAAIHTIRLRKVTHDNSTLVEWESDYSSAGDETASVVEDSRCKKREALADLAKALGAK</sequence>
<evidence type="ECO:0008006" key="3">
    <source>
        <dbReference type="Google" id="ProtNLM"/>
    </source>
</evidence>
<protein>
    <recommendedName>
        <fullName evidence="3">Bet v I/Major latex protein domain-containing protein</fullName>
    </recommendedName>
</protein>